<dbReference type="EMBL" id="BAABIW010000018">
    <property type="protein sequence ID" value="GAA5030610.1"/>
    <property type="molecule type" value="Genomic_DNA"/>
</dbReference>
<reference evidence="4" key="1">
    <citation type="journal article" date="2019" name="Int. J. Syst. Evol. Microbiol.">
        <title>The Global Catalogue of Microorganisms (GCM) 10K type strain sequencing project: providing services to taxonomists for standard genome sequencing and annotation.</title>
        <authorList>
            <consortium name="The Broad Institute Genomics Platform"/>
            <consortium name="The Broad Institute Genome Sequencing Center for Infectious Disease"/>
            <person name="Wu L."/>
            <person name="Ma J."/>
        </authorList>
    </citation>
    <scope>NUCLEOTIDE SEQUENCE [LARGE SCALE GENOMIC DNA]</scope>
    <source>
        <strain evidence="4">JCM 17687</strain>
    </source>
</reference>
<evidence type="ECO:0000256" key="1">
    <source>
        <dbReference type="SAM" id="SignalP"/>
    </source>
</evidence>
<sequence>MMSLMSSVMLCMCALTVDVGHWYVVASQAQKAADAAALGGVPSLPGNQTAAFSTAQVLATKNGFPNGVNSTTVTPRLGNQPSRLRVTVTRTVDNFFGPLFGIPKTTITRSAMADYLAPLSMGSPCNEFGDDPETANRSGNCSDAGKFWANVGSIGASKASGDAYQNKVCGGGVDGCSGSTNTDYDESGYYYVVTLQRAVTNFRVEAFDPAFVAVGDLCNNAALKGKDRAGAVDPRYAAGATTPYCTGDVRFGGTGEVSTQFTVRRAGPSTVFWDPATYPAVPGCDQTYAGHNLSNVATMPIDTYNVFRKWAPLCTIANAPAGQYMIQVKTNGTGADAASGHNRFGLRAYSTTDSSAKDAIAISGFSKMAVYANLPSAQTKFYLARVPTAAAGQRLSIRLFDIGDSSGTGTVKILNPSGTTPTGCTGTGPQTSLASCTFTASSAFNGKWQTVSVPIPTSYSCTDSDPNACWWKLSYDYGTGNQPADTTTWSASLEANPVRLVE</sequence>
<gene>
    <name evidence="3" type="ORF">GCM10023258_28050</name>
</gene>
<evidence type="ECO:0000313" key="4">
    <source>
        <dbReference type="Proteomes" id="UP001500427"/>
    </source>
</evidence>
<dbReference type="Pfam" id="PF13400">
    <property type="entry name" value="Tad"/>
    <property type="match status" value="1"/>
</dbReference>
<keyword evidence="1" id="KW-0732">Signal</keyword>
<feature type="signal peptide" evidence="1">
    <location>
        <begin position="1"/>
        <end position="17"/>
    </location>
</feature>
<evidence type="ECO:0000313" key="3">
    <source>
        <dbReference type="EMBL" id="GAA5030610.1"/>
    </source>
</evidence>
<dbReference type="InterPro" id="IPR028087">
    <property type="entry name" value="Tad_N"/>
</dbReference>
<proteinExistence type="predicted"/>
<protein>
    <recommendedName>
        <fullName evidence="2">Putative Flp pilus-assembly TadG-like N-terminal domain-containing protein</fullName>
    </recommendedName>
</protein>
<organism evidence="3 4">
    <name type="scientific">Terrabacter aeriphilus</name>
    <dbReference type="NCBI Taxonomy" id="515662"/>
    <lineage>
        <taxon>Bacteria</taxon>
        <taxon>Bacillati</taxon>
        <taxon>Actinomycetota</taxon>
        <taxon>Actinomycetes</taxon>
        <taxon>Micrococcales</taxon>
        <taxon>Intrasporangiaceae</taxon>
        <taxon>Terrabacter</taxon>
    </lineage>
</organism>
<accession>A0ABP9JGH1</accession>
<evidence type="ECO:0000259" key="2">
    <source>
        <dbReference type="Pfam" id="PF13400"/>
    </source>
</evidence>
<keyword evidence="4" id="KW-1185">Reference proteome</keyword>
<dbReference type="Proteomes" id="UP001500427">
    <property type="component" value="Unassembled WGS sequence"/>
</dbReference>
<name>A0ABP9JGH1_9MICO</name>
<feature type="domain" description="Putative Flp pilus-assembly TadG-like N-terminal" evidence="2">
    <location>
        <begin position="2"/>
        <end position="40"/>
    </location>
</feature>
<feature type="chain" id="PRO_5047207559" description="Putative Flp pilus-assembly TadG-like N-terminal domain-containing protein" evidence="1">
    <location>
        <begin position="18"/>
        <end position="502"/>
    </location>
</feature>
<comment type="caution">
    <text evidence="3">The sequence shown here is derived from an EMBL/GenBank/DDBJ whole genome shotgun (WGS) entry which is preliminary data.</text>
</comment>